<sequence>VRILNNWHENVGYSYQIKTIQNKQQLEQKMIKFVCGMYQLRNGDEYAPSSLYNAINCGKHGEMRVLQFIFTQNSSLQFTKFFQKNDQGWVNSNLDSLIIPVSPDPEGLLGPVYDIKLYIKRRPNKWYHNMRLGIKTCGNLMKSICKSTGIDIQGHNI</sequence>
<feature type="non-terminal residue" evidence="1">
    <location>
        <position position="157"/>
    </location>
</feature>
<gene>
    <name evidence="1" type="ORF">GMARGA_LOCUS36462</name>
</gene>
<dbReference type="Proteomes" id="UP000789901">
    <property type="component" value="Unassembled WGS sequence"/>
</dbReference>
<accession>A0ABN7WYF9</accession>
<organism evidence="1 2">
    <name type="scientific">Gigaspora margarita</name>
    <dbReference type="NCBI Taxonomy" id="4874"/>
    <lineage>
        <taxon>Eukaryota</taxon>
        <taxon>Fungi</taxon>
        <taxon>Fungi incertae sedis</taxon>
        <taxon>Mucoromycota</taxon>
        <taxon>Glomeromycotina</taxon>
        <taxon>Glomeromycetes</taxon>
        <taxon>Diversisporales</taxon>
        <taxon>Gigasporaceae</taxon>
        <taxon>Gigaspora</taxon>
    </lineage>
</organism>
<comment type="caution">
    <text evidence="1">The sequence shown here is derived from an EMBL/GenBank/DDBJ whole genome shotgun (WGS) entry which is preliminary data.</text>
</comment>
<protein>
    <submittedName>
        <fullName evidence="1">25708_t:CDS:1</fullName>
    </submittedName>
</protein>
<feature type="non-terminal residue" evidence="1">
    <location>
        <position position="1"/>
    </location>
</feature>
<evidence type="ECO:0000313" key="1">
    <source>
        <dbReference type="EMBL" id="CAG8843290.1"/>
    </source>
</evidence>
<proteinExistence type="predicted"/>
<reference evidence="1 2" key="1">
    <citation type="submission" date="2021-06" db="EMBL/GenBank/DDBJ databases">
        <authorList>
            <person name="Kallberg Y."/>
            <person name="Tangrot J."/>
            <person name="Rosling A."/>
        </authorList>
    </citation>
    <scope>NUCLEOTIDE SEQUENCE [LARGE SCALE GENOMIC DNA]</scope>
    <source>
        <strain evidence="1 2">120-4 pot B 10/14</strain>
    </source>
</reference>
<evidence type="ECO:0000313" key="2">
    <source>
        <dbReference type="Proteomes" id="UP000789901"/>
    </source>
</evidence>
<name>A0ABN7WYF9_GIGMA</name>
<dbReference type="EMBL" id="CAJVQB010071907">
    <property type="protein sequence ID" value="CAG8843290.1"/>
    <property type="molecule type" value="Genomic_DNA"/>
</dbReference>
<keyword evidence="2" id="KW-1185">Reference proteome</keyword>